<dbReference type="EMBL" id="JAKELL010000004">
    <property type="protein sequence ID" value="KAH8999445.1"/>
    <property type="molecule type" value="Genomic_DNA"/>
</dbReference>
<dbReference type="Gene3D" id="3.40.50.300">
    <property type="entry name" value="P-loop containing nucleotide triphosphate hydrolases"/>
    <property type="match status" value="1"/>
</dbReference>
<proteinExistence type="predicted"/>
<sequence length="747" mass="82630">MFIIPLSLLFFSASLFFPPMPQSLNHPLHLLLCDAPWSKSSLPDSDSDLDHDPEQESNPQPPQPPPQRQKGEVYRVWLASRVPSQRNGGYSTAGAQRPLTRANLRLAQRIAELCVPQILHIFWSRHPVRTFFMVAFSFIRGTFPVFKGYTHALIINEVQSLISSGHYTWSHLIRLVAAEFVRLAAEKSLDTFATNNELFVQNSARYLVEYKQMEQRVRLDIPTLSDPTVRDLLAESDLFVSSFQGAGGFGLLSPFDLIRIFSLLSELASHVFVLSTISYGPLSILAFAISFLSAAYPLVQSSLLPRTYRFDSPVYSEDEIRLTEKQEQMRQLSLSDTHRPEVMLFGLGPWILQTWATARQAVLGLHSSQQSSHSPSSLFSHFNVAEVIAALQNLPFVLMLQTSTSLGSLALYRSSVQSIVYTISTLFITLQMAVQGVFLMGAFCASMEIEPFLQPKKGSQVKYVSTSGGMKIEARNLSYTYPGCSEPALRNVSFTLEAGETLAVVGYNGSGKSTLGKVLSRIVDFNSGELFINDVDVRRYDPAELHKATTAVFQSFCKYNGTVAENVGVGYIPDLDHPTALRRAVHLAEGDHIVRSLPHGINTRLDALGLDSMSYSSAGMGASGTRAPWTSHGLSGGEWQRIALARAFMRAHQPEVHFLLFDEPTSALDAHAQNKIFQTIDTIARGPDADESAPRVKTVLFITHRLSVARRADKIAMMQDGSITEFGTHDELLKLGGSYAALYQASV</sequence>
<comment type="caution">
    <text evidence="6">The sequence shown here is derived from an EMBL/GenBank/DDBJ whole genome shotgun (WGS) entry which is preliminary data.</text>
</comment>
<evidence type="ECO:0000313" key="6">
    <source>
        <dbReference type="EMBL" id="KAH8999445.1"/>
    </source>
</evidence>
<dbReference type="SMART" id="SM00382">
    <property type="entry name" value="AAA"/>
    <property type="match status" value="1"/>
</dbReference>
<reference evidence="6" key="1">
    <citation type="submission" date="2022-01" db="EMBL/GenBank/DDBJ databases">
        <title>Comparative genomics reveals a dynamic genome evolution in the ectomycorrhizal milk-cap (Lactarius) mushrooms.</title>
        <authorList>
            <consortium name="DOE Joint Genome Institute"/>
            <person name="Lebreton A."/>
            <person name="Tang N."/>
            <person name="Kuo A."/>
            <person name="LaButti K."/>
            <person name="Drula E."/>
            <person name="Barry K."/>
            <person name="Clum A."/>
            <person name="Lipzen A."/>
            <person name="Mousain D."/>
            <person name="Ng V."/>
            <person name="Wang R."/>
            <person name="Wang X."/>
            <person name="Dai Y."/>
            <person name="Henrissat B."/>
            <person name="Grigoriev I.V."/>
            <person name="Guerin-Laguette A."/>
            <person name="Yu F."/>
            <person name="Martin F.M."/>
        </authorList>
    </citation>
    <scope>NUCLEOTIDE SEQUENCE</scope>
    <source>
        <strain evidence="6">QP</strain>
    </source>
</reference>
<dbReference type="InterPro" id="IPR003593">
    <property type="entry name" value="AAA+_ATPase"/>
</dbReference>
<keyword evidence="6" id="KW-0378">Hydrolase</keyword>
<dbReference type="PROSITE" id="PS00211">
    <property type="entry name" value="ABC_TRANSPORTER_1"/>
    <property type="match status" value="1"/>
</dbReference>
<feature type="chain" id="PRO_5042192583" evidence="4">
    <location>
        <begin position="17"/>
        <end position="747"/>
    </location>
</feature>
<dbReference type="GO" id="GO:0034040">
    <property type="term" value="F:ATPase-coupled lipid transmembrane transporter activity"/>
    <property type="evidence" value="ECO:0007669"/>
    <property type="project" value="TreeGrafter"/>
</dbReference>
<dbReference type="AlphaFoldDB" id="A0AAD4LPP7"/>
<evidence type="ECO:0000256" key="3">
    <source>
        <dbReference type="SAM" id="MobiDB-lite"/>
    </source>
</evidence>
<keyword evidence="1" id="KW-0547">Nucleotide-binding</keyword>
<accession>A0AAD4LPP7</accession>
<dbReference type="GO" id="GO:0016887">
    <property type="term" value="F:ATP hydrolysis activity"/>
    <property type="evidence" value="ECO:0007669"/>
    <property type="project" value="InterPro"/>
</dbReference>
<feature type="domain" description="ABC transporter" evidence="5">
    <location>
        <begin position="472"/>
        <end position="745"/>
    </location>
</feature>
<dbReference type="Pfam" id="PF00005">
    <property type="entry name" value="ABC_tran"/>
    <property type="match status" value="1"/>
</dbReference>
<evidence type="ECO:0000256" key="4">
    <source>
        <dbReference type="SAM" id="SignalP"/>
    </source>
</evidence>
<organism evidence="6 7">
    <name type="scientific">Lactarius akahatsu</name>
    <dbReference type="NCBI Taxonomy" id="416441"/>
    <lineage>
        <taxon>Eukaryota</taxon>
        <taxon>Fungi</taxon>
        <taxon>Dikarya</taxon>
        <taxon>Basidiomycota</taxon>
        <taxon>Agaricomycotina</taxon>
        <taxon>Agaricomycetes</taxon>
        <taxon>Russulales</taxon>
        <taxon>Russulaceae</taxon>
        <taxon>Lactarius</taxon>
    </lineage>
</organism>
<feature type="region of interest" description="Disordered" evidence="3">
    <location>
        <begin position="41"/>
        <end position="70"/>
    </location>
</feature>
<dbReference type="SUPFAM" id="SSF52540">
    <property type="entry name" value="P-loop containing nucleoside triphosphate hydrolases"/>
    <property type="match status" value="1"/>
</dbReference>
<protein>
    <submittedName>
        <fullName evidence="6">P-loop containing nucleoside triphosphate hydrolase protein</fullName>
    </submittedName>
</protein>
<dbReference type="PANTHER" id="PTHR24221:SF646">
    <property type="entry name" value="HAEMOLYSIN SECRETION ATP-BINDING PROTEIN"/>
    <property type="match status" value="1"/>
</dbReference>
<dbReference type="Proteomes" id="UP001201163">
    <property type="component" value="Unassembled WGS sequence"/>
</dbReference>
<dbReference type="InterPro" id="IPR017871">
    <property type="entry name" value="ABC_transporter-like_CS"/>
</dbReference>
<dbReference type="GO" id="GO:0005524">
    <property type="term" value="F:ATP binding"/>
    <property type="evidence" value="ECO:0007669"/>
    <property type="project" value="UniProtKB-KW"/>
</dbReference>
<keyword evidence="2" id="KW-0067">ATP-binding</keyword>
<evidence type="ECO:0000256" key="1">
    <source>
        <dbReference type="ARBA" id="ARBA00022741"/>
    </source>
</evidence>
<keyword evidence="4" id="KW-0732">Signal</keyword>
<dbReference type="InterPro" id="IPR027417">
    <property type="entry name" value="P-loop_NTPase"/>
</dbReference>
<gene>
    <name evidence="6" type="ORF">EDB92DRAFT_965846</name>
</gene>
<evidence type="ECO:0000256" key="2">
    <source>
        <dbReference type="ARBA" id="ARBA00022840"/>
    </source>
</evidence>
<keyword evidence="7" id="KW-1185">Reference proteome</keyword>
<dbReference type="InterPro" id="IPR039421">
    <property type="entry name" value="Type_1_exporter"/>
</dbReference>
<feature type="signal peptide" evidence="4">
    <location>
        <begin position="1"/>
        <end position="16"/>
    </location>
</feature>
<dbReference type="PROSITE" id="PS50893">
    <property type="entry name" value="ABC_TRANSPORTER_2"/>
    <property type="match status" value="1"/>
</dbReference>
<dbReference type="PANTHER" id="PTHR24221">
    <property type="entry name" value="ATP-BINDING CASSETTE SUB-FAMILY B"/>
    <property type="match status" value="1"/>
</dbReference>
<evidence type="ECO:0000259" key="5">
    <source>
        <dbReference type="PROSITE" id="PS50893"/>
    </source>
</evidence>
<evidence type="ECO:0000313" key="7">
    <source>
        <dbReference type="Proteomes" id="UP001201163"/>
    </source>
</evidence>
<name>A0AAD4LPP7_9AGAM</name>
<dbReference type="InterPro" id="IPR003439">
    <property type="entry name" value="ABC_transporter-like_ATP-bd"/>
</dbReference>